<feature type="compositionally biased region" description="Polar residues" evidence="13">
    <location>
        <begin position="538"/>
        <end position="547"/>
    </location>
</feature>
<feature type="compositionally biased region" description="Polar residues" evidence="13">
    <location>
        <begin position="345"/>
        <end position="362"/>
    </location>
</feature>
<dbReference type="GO" id="GO:0061630">
    <property type="term" value="F:ubiquitin protein ligase activity"/>
    <property type="evidence" value="ECO:0007669"/>
    <property type="project" value="UniProtKB-EC"/>
</dbReference>
<keyword evidence="8" id="KW-0479">Metal-binding</keyword>
<feature type="compositionally biased region" description="Basic and acidic residues" evidence="13">
    <location>
        <begin position="46"/>
        <end position="56"/>
    </location>
</feature>
<feature type="compositionally biased region" description="Basic residues" evidence="13">
    <location>
        <begin position="646"/>
        <end position="655"/>
    </location>
</feature>
<evidence type="ECO:0000256" key="1">
    <source>
        <dbReference type="ARBA" id="ARBA00000900"/>
    </source>
</evidence>
<keyword evidence="7" id="KW-0808">Transferase</keyword>
<dbReference type="GO" id="GO:0016567">
    <property type="term" value="P:protein ubiquitination"/>
    <property type="evidence" value="ECO:0007669"/>
    <property type="project" value="TreeGrafter"/>
</dbReference>
<dbReference type="Pfam" id="PF23230">
    <property type="entry name" value="zf-C2H2_13"/>
    <property type="match status" value="1"/>
</dbReference>
<reference evidence="15 16" key="1">
    <citation type="submission" date="2019-01" db="EMBL/GenBank/DDBJ databases">
        <title>Draft Genome Sequencing of Zygosaccharomyces mellis Ca-7.</title>
        <authorList>
            <person name="Shiwa Y."/>
            <person name="Kanesaki Y."/>
            <person name="Ishige T."/>
            <person name="Mura K."/>
            <person name="Hori T."/>
            <person name="Tamura T."/>
        </authorList>
    </citation>
    <scope>NUCLEOTIDE SEQUENCE [LARGE SCALE GENOMIC DNA]</scope>
    <source>
        <strain evidence="15 16">Ca-7</strain>
    </source>
</reference>
<evidence type="ECO:0000256" key="13">
    <source>
        <dbReference type="SAM" id="MobiDB-lite"/>
    </source>
</evidence>
<evidence type="ECO:0000313" key="15">
    <source>
        <dbReference type="EMBL" id="GCE99587.1"/>
    </source>
</evidence>
<feature type="compositionally biased region" description="Polar residues" evidence="13">
    <location>
        <begin position="498"/>
        <end position="527"/>
    </location>
</feature>
<evidence type="ECO:0000256" key="7">
    <source>
        <dbReference type="ARBA" id="ARBA00022679"/>
    </source>
</evidence>
<dbReference type="InterPro" id="IPR056437">
    <property type="entry name" value="Znf-C2H2_ZNF598/HEL2"/>
</dbReference>
<dbReference type="InterPro" id="IPR041888">
    <property type="entry name" value="RING-HC_ZNF598/HEL2"/>
</dbReference>
<dbReference type="PANTHER" id="PTHR22938">
    <property type="entry name" value="ZINC FINGER PROTEIN 598"/>
    <property type="match status" value="1"/>
</dbReference>
<dbReference type="GO" id="GO:0072344">
    <property type="term" value="P:rescue of stalled ribosome"/>
    <property type="evidence" value="ECO:0007669"/>
    <property type="project" value="InterPro"/>
</dbReference>
<dbReference type="PROSITE" id="PS50089">
    <property type="entry name" value="ZF_RING_2"/>
    <property type="match status" value="1"/>
</dbReference>
<feature type="region of interest" description="Disordered" evidence="13">
    <location>
        <begin position="343"/>
        <end position="364"/>
    </location>
</feature>
<organism evidence="15 16">
    <name type="scientific">Zygosaccharomyces mellis</name>
    <dbReference type="NCBI Taxonomy" id="42258"/>
    <lineage>
        <taxon>Eukaryota</taxon>
        <taxon>Fungi</taxon>
        <taxon>Dikarya</taxon>
        <taxon>Ascomycota</taxon>
        <taxon>Saccharomycotina</taxon>
        <taxon>Saccharomycetes</taxon>
        <taxon>Saccharomycetales</taxon>
        <taxon>Saccharomycetaceae</taxon>
        <taxon>Zygosaccharomyces</taxon>
    </lineage>
</organism>
<dbReference type="CDD" id="cd16615">
    <property type="entry name" value="RING-HC_ZNF598"/>
    <property type="match status" value="1"/>
</dbReference>
<dbReference type="Pfam" id="PF23202">
    <property type="entry name" value="PAH_ZNF598"/>
    <property type="match status" value="1"/>
</dbReference>
<evidence type="ECO:0000256" key="6">
    <source>
        <dbReference type="ARBA" id="ARBA00022553"/>
    </source>
</evidence>
<proteinExistence type="inferred from homology"/>
<evidence type="ECO:0000256" key="9">
    <source>
        <dbReference type="ARBA" id="ARBA00022771"/>
    </source>
</evidence>
<dbReference type="OrthoDB" id="3838338at2759"/>
<dbReference type="SMART" id="SM00355">
    <property type="entry name" value="ZnF_C2H2"/>
    <property type="match status" value="4"/>
</dbReference>
<feature type="compositionally biased region" description="Low complexity" evidence="13">
    <location>
        <begin position="630"/>
        <end position="645"/>
    </location>
</feature>
<dbReference type="InterPro" id="IPR057634">
    <property type="entry name" value="PAH_ZNF598/HEL2"/>
</dbReference>
<dbReference type="EMBL" id="BIMX01000011">
    <property type="protein sequence ID" value="GCE99587.1"/>
    <property type="molecule type" value="Genomic_DNA"/>
</dbReference>
<dbReference type="GO" id="GO:0043022">
    <property type="term" value="F:ribosome binding"/>
    <property type="evidence" value="ECO:0007669"/>
    <property type="project" value="TreeGrafter"/>
</dbReference>
<dbReference type="AlphaFoldDB" id="A0A4C2E5P4"/>
<name>A0A4C2E5P4_9SACH</name>
<comment type="similarity">
    <text evidence="11">Belongs to the ZNF598/HEL2 family.</text>
</comment>
<keyword evidence="10" id="KW-0862">Zinc</keyword>
<keyword evidence="5" id="KW-0963">Cytoplasm</keyword>
<keyword evidence="6" id="KW-0597">Phosphoprotein</keyword>
<evidence type="ECO:0000313" key="16">
    <source>
        <dbReference type="Proteomes" id="UP000301737"/>
    </source>
</evidence>
<dbReference type="GO" id="GO:0008270">
    <property type="term" value="F:zinc ion binding"/>
    <property type="evidence" value="ECO:0007669"/>
    <property type="project" value="UniProtKB-KW"/>
</dbReference>
<feature type="compositionally biased region" description="Polar residues" evidence="13">
    <location>
        <begin position="17"/>
        <end position="26"/>
    </location>
</feature>
<evidence type="ECO:0000256" key="10">
    <source>
        <dbReference type="ARBA" id="ARBA00022833"/>
    </source>
</evidence>
<dbReference type="InterPro" id="IPR001841">
    <property type="entry name" value="Znf_RING"/>
</dbReference>
<dbReference type="Pfam" id="PF25447">
    <property type="entry name" value="RING_ZNF598"/>
    <property type="match status" value="1"/>
</dbReference>
<evidence type="ECO:0000259" key="14">
    <source>
        <dbReference type="PROSITE" id="PS50089"/>
    </source>
</evidence>
<dbReference type="PANTHER" id="PTHR22938:SF0">
    <property type="entry name" value="E3 UBIQUITIN-PROTEIN LIGASE ZNF598"/>
    <property type="match status" value="1"/>
</dbReference>
<feature type="region of interest" description="Disordered" evidence="13">
    <location>
        <begin position="1"/>
        <end position="56"/>
    </location>
</feature>
<comment type="pathway">
    <text evidence="3">Protein modification; protein ubiquitination.</text>
</comment>
<evidence type="ECO:0000256" key="12">
    <source>
        <dbReference type="PROSITE-ProRule" id="PRU00175"/>
    </source>
</evidence>
<evidence type="ECO:0000256" key="8">
    <source>
        <dbReference type="ARBA" id="ARBA00022723"/>
    </source>
</evidence>
<evidence type="ECO:0000256" key="3">
    <source>
        <dbReference type="ARBA" id="ARBA00004906"/>
    </source>
</evidence>
<evidence type="ECO:0000256" key="11">
    <source>
        <dbReference type="ARBA" id="ARBA00035113"/>
    </source>
</evidence>
<accession>A0A4C2E5P4</accession>
<gene>
    <name evidence="15" type="ORF">ZYGM_002803</name>
</gene>
<evidence type="ECO:0000256" key="5">
    <source>
        <dbReference type="ARBA" id="ARBA00022490"/>
    </source>
</evidence>
<sequence>MSGNGKVQQRSEFRRVQASTGGANVTKSKKNHTNKRNNRSGGSWNKDSKHQHDVNDEGEFNEKDFCIICADKLHYAALSPCSHRTCHKCSFRQRALFDKKTCLVCRSEIEKLIYTEQLESKYDDFGNEFADFDEHYGIYFTSRDVASDTLGLLKYRCNICVSEKRENYDRDYGSFSKYKEHLRDEHNKTICMICATFKKAFPCELKIYTPNQLRNHQSRGDGEGFKGHPMCGFCSGRRFYSDDELYLHMRDQHEKCHICDRINPTQPQYFKNYDQMFEHFKNAHYICTVQTCLDDKFVVFRDEIELQAHILGEHGDIIRGRPKLFQSELSTFISTPSRVIREDGMNSNVGRNSSSRETNSDGSPEIAKLRLEERAKHYLGGSTNELEKFSKLNKDFDKGSLSADGLLNGYNNLFKSPHADVYLLIRNLAETYSSQSIKFRNLNAIYRKHEQQDLSRTALPSLSSASSIAPVVNSVWSANNNHVSSSHGRGVNRMDLPSLQSPSPSHDIFASQNRAPSHKNLNSSNIPSPARTPVVRSVPSTSANNTAGVKPTYLDKKPKPKSTAPLPRQGPNKLAGLDLPSLPTPKPKVYIPPVNRPNIPDPKQWGKNRPAQESLQDPLDELLTADDIGSSPSSSQSSQSSQPSSNKKKDKRKQLLFHIGI</sequence>
<feature type="domain" description="RING-type" evidence="14">
    <location>
        <begin position="66"/>
        <end position="106"/>
    </location>
</feature>
<feature type="region of interest" description="Disordered" evidence="13">
    <location>
        <begin position="482"/>
        <end position="661"/>
    </location>
</feature>
<protein>
    <recommendedName>
        <fullName evidence="4">RING-type E3 ubiquitin transferase</fullName>
        <ecNumber evidence="4">2.3.2.27</ecNumber>
    </recommendedName>
</protein>
<keyword evidence="9 12" id="KW-0863">Zinc-finger</keyword>
<comment type="catalytic activity">
    <reaction evidence="1">
        <text>S-ubiquitinyl-[E2 ubiquitin-conjugating enzyme]-L-cysteine + [acceptor protein]-L-lysine = [E2 ubiquitin-conjugating enzyme]-L-cysteine + N(6)-ubiquitinyl-[acceptor protein]-L-lysine.</text>
        <dbReference type="EC" id="2.3.2.27"/>
    </reaction>
</comment>
<keyword evidence="16" id="KW-1185">Reference proteome</keyword>
<dbReference type="EC" id="2.3.2.27" evidence="4"/>
<dbReference type="Proteomes" id="UP000301737">
    <property type="component" value="Unassembled WGS sequence"/>
</dbReference>
<comment type="caution">
    <text evidence="15">The sequence shown here is derived from an EMBL/GenBank/DDBJ whole genome shotgun (WGS) entry which is preliminary data.</text>
</comment>
<comment type="subcellular location">
    <subcellularLocation>
        <location evidence="2">Cytoplasm</location>
    </subcellularLocation>
</comment>
<evidence type="ECO:0000256" key="4">
    <source>
        <dbReference type="ARBA" id="ARBA00012483"/>
    </source>
</evidence>
<dbReference type="InterPro" id="IPR013083">
    <property type="entry name" value="Znf_RING/FYVE/PHD"/>
</dbReference>
<dbReference type="GO" id="GO:0005737">
    <property type="term" value="C:cytoplasm"/>
    <property type="evidence" value="ECO:0007669"/>
    <property type="project" value="UniProtKB-SubCell"/>
</dbReference>
<evidence type="ECO:0000256" key="2">
    <source>
        <dbReference type="ARBA" id="ARBA00004496"/>
    </source>
</evidence>
<dbReference type="InterPro" id="IPR013087">
    <property type="entry name" value="Znf_C2H2_type"/>
</dbReference>
<dbReference type="Gene3D" id="3.30.40.10">
    <property type="entry name" value="Zinc/RING finger domain, C3HC4 (zinc finger)"/>
    <property type="match status" value="1"/>
</dbReference>
<dbReference type="InterPro" id="IPR044288">
    <property type="entry name" value="ZNF598/HEL2"/>
</dbReference>
<feature type="compositionally biased region" description="Basic residues" evidence="13">
    <location>
        <begin position="27"/>
        <end position="38"/>
    </location>
</feature>
<dbReference type="SUPFAM" id="SSF57850">
    <property type="entry name" value="RING/U-box"/>
    <property type="match status" value="1"/>
</dbReference>